<dbReference type="RefSeq" id="WP_132830873.1">
    <property type="nucleotide sequence ID" value="NZ_SMFP01000013.1"/>
</dbReference>
<organism evidence="1 2">
    <name type="scientific">Antarcticimicrobium sediminis</name>
    <dbReference type="NCBI Taxonomy" id="2546227"/>
    <lineage>
        <taxon>Bacteria</taxon>
        <taxon>Pseudomonadati</taxon>
        <taxon>Pseudomonadota</taxon>
        <taxon>Alphaproteobacteria</taxon>
        <taxon>Rhodobacterales</taxon>
        <taxon>Paracoccaceae</taxon>
        <taxon>Antarcticimicrobium</taxon>
    </lineage>
</organism>
<name>A0A4R5ELI3_9RHOB</name>
<reference evidence="1 2" key="1">
    <citation type="submission" date="2019-03" db="EMBL/GenBank/DDBJ databases">
        <authorList>
            <person name="Zhang S."/>
        </authorList>
    </citation>
    <scope>NUCLEOTIDE SEQUENCE [LARGE SCALE GENOMIC DNA]</scope>
    <source>
        <strain evidence="1 2">S4J41</strain>
    </source>
</reference>
<comment type="caution">
    <text evidence="1">The sequence shown here is derived from an EMBL/GenBank/DDBJ whole genome shotgun (WGS) entry which is preliminary data.</text>
</comment>
<dbReference type="EMBL" id="SMFP01000013">
    <property type="protein sequence ID" value="TDE35424.1"/>
    <property type="molecule type" value="Genomic_DNA"/>
</dbReference>
<evidence type="ECO:0008006" key="3">
    <source>
        <dbReference type="Google" id="ProtNLM"/>
    </source>
</evidence>
<dbReference type="AlphaFoldDB" id="A0A4R5ELI3"/>
<keyword evidence="2" id="KW-1185">Reference proteome</keyword>
<sequence>MDVHFHCYNPLNTVCRAMDIARRMGMGFDQLTMRREENDLFSVSLVLETAEQKLCDAFIARLHLCGDLIREMQDA</sequence>
<accession>A0A4R5ELI3</accession>
<evidence type="ECO:0000313" key="1">
    <source>
        <dbReference type="EMBL" id="TDE35424.1"/>
    </source>
</evidence>
<evidence type="ECO:0000313" key="2">
    <source>
        <dbReference type="Proteomes" id="UP000294662"/>
    </source>
</evidence>
<gene>
    <name evidence="1" type="ORF">E1B25_17410</name>
</gene>
<proteinExistence type="predicted"/>
<dbReference type="Proteomes" id="UP000294662">
    <property type="component" value="Unassembled WGS sequence"/>
</dbReference>
<protein>
    <recommendedName>
        <fullName evidence="3">ACT domain-containing protein</fullName>
    </recommendedName>
</protein>
<dbReference type="OrthoDB" id="7869474at2"/>